<name>A0A4Z2E7J6_9TELE</name>
<keyword evidence="4" id="KW-1185">Reference proteome</keyword>
<gene>
    <name evidence="3" type="ORF">EYF80_065117</name>
</gene>
<accession>A0A4Z2E7J6</accession>
<dbReference type="Proteomes" id="UP000314294">
    <property type="component" value="Unassembled WGS sequence"/>
</dbReference>
<feature type="signal peptide" evidence="2">
    <location>
        <begin position="1"/>
        <end position="24"/>
    </location>
</feature>
<evidence type="ECO:0000313" key="3">
    <source>
        <dbReference type="EMBL" id="TNN24757.1"/>
    </source>
</evidence>
<dbReference type="AlphaFoldDB" id="A0A4Z2E7J6"/>
<evidence type="ECO:0000256" key="2">
    <source>
        <dbReference type="SAM" id="SignalP"/>
    </source>
</evidence>
<evidence type="ECO:0000256" key="1">
    <source>
        <dbReference type="SAM" id="MobiDB-lite"/>
    </source>
</evidence>
<keyword evidence="2" id="KW-0732">Signal</keyword>
<feature type="chain" id="PRO_5021456327" description="Secreted protein" evidence="2">
    <location>
        <begin position="25"/>
        <end position="138"/>
    </location>
</feature>
<feature type="compositionally biased region" description="Pro residues" evidence="1">
    <location>
        <begin position="62"/>
        <end position="73"/>
    </location>
</feature>
<feature type="compositionally biased region" description="Gly residues" evidence="1">
    <location>
        <begin position="34"/>
        <end position="45"/>
    </location>
</feature>
<feature type="region of interest" description="Disordered" evidence="1">
    <location>
        <begin position="33"/>
        <end position="106"/>
    </location>
</feature>
<comment type="caution">
    <text evidence="3">The sequence shown here is derived from an EMBL/GenBank/DDBJ whole genome shotgun (WGS) entry which is preliminary data.</text>
</comment>
<evidence type="ECO:0000313" key="4">
    <source>
        <dbReference type="Proteomes" id="UP000314294"/>
    </source>
</evidence>
<evidence type="ECO:0008006" key="5">
    <source>
        <dbReference type="Google" id="ProtNLM"/>
    </source>
</evidence>
<sequence>MASSLSSSSFCLSITAMMIFLSSSVRWLRSGRSGMDGGTVGGRGPPWGPTEADIFSTTTTTTPPPPPPPPPPRRVVSADRFSPERFRATPHASARGPRGSGRRSEQCAPLMVRAASVVLVLSGCSLTPAGGSAAPSVL</sequence>
<reference evidence="3 4" key="1">
    <citation type="submission" date="2019-03" db="EMBL/GenBank/DDBJ databases">
        <title>First draft genome of Liparis tanakae, snailfish: a comprehensive survey of snailfish specific genes.</title>
        <authorList>
            <person name="Kim W."/>
            <person name="Song I."/>
            <person name="Jeong J.-H."/>
            <person name="Kim D."/>
            <person name="Kim S."/>
            <person name="Ryu S."/>
            <person name="Song J.Y."/>
            <person name="Lee S.K."/>
        </authorList>
    </citation>
    <scope>NUCLEOTIDE SEQUENCE [LARGE SCALE GENOMIC DNA]</scope>
    <source>
        <tissue evidence="3">Muscle</tissue>
    </source>
</reference>
<protein>
    <recommendedName>
        <fullName evidence="5">Secreted protein</fullName>
    </recommendedName>
</protein>
<organism evidence="3 4">
    <name type="scientific">Liparis tanakae</name>
    <name type="common">Tanaka's snailfish</name>
    <dbReference type="NCBI Taxonomy" id="230148"/>
    <lineage>
        <taxon>Eukaryota</taxon>
        <taxon>Metazoa</taxon>
        <taxon>Chordata</taxon>
        <taxon>Craniata</taxon>
        <taxon>Vertebrata</taxon>
        <taxon>Euteleostomi</taxon>
        <taxon>Actinopterygii</taxon>
        <taxon>Neopterygii</taxon>
        <taxon>Teleostei</taxon>
        <taxon>Neoteleostei</taxon>
        <taxon>Acanthomorphata</taxon>
        <taxon>Eupercaria</taxon>
        <taxon>Perciformes</taxon>
        <taxon>Cottioidei</taxon>
        <taxon>Cottales</taxon>
        <taxon>Liparidae</taxon>
        <taxon>Liparis</taxon>
    </lineage>
</organism>
<dbReference type="EMBL" id="SRLO01014364">
    <property type="protein sequence ID" value="TNN24757.1"/>
    <property type="molecule type" value="Genomic_DNA"/>
</dbReference>
<proteinExistence type="predicted"/>